<dbReference type="Pfam" id="PF13730">
    <property type="entry name" value="HTH_36"/>
    <property type="match status" value="1"/>
</dbReference>
<dbReference type="SUPFAM" id="SSF46785">
    <property type="entry name" value="Winged helix' DNA-binding domain"/>
    <property type="match status" value="1"/>
</dbReference>
<geneLocation type="plasmid" evidence="1 2">
    <name>unnamed5</name>
</geneLocation>
<accession>A0A1W6AJC9</accession>
<proteinExistence type="predicted"/>
<sequence>MEKVKRLALQKDTLRELYLKSGNRCAFPGCERTILNDKGNVVGQICHIEAASPGGERFNPNQTNEERRQVSNLLLLCYEHHIETNDVEAFPVERLQSIKKAHEQTYGDVANKLFSTIGDITELQEYQYCTTLKNFYKAMEWGYNKEDAEGNAKVYNKLVDELRELSPETRAIFKIMLRRQKDNSTWINIDEILGVTGKSIDTILIHIRLLEEKGFIDECYRNDRGTVISNFAKPDGFWDIWRDIRKYANLTSITLEEIIVNMNFSLLD</sequence>
<dbReference type="Proteomes" id="UP000192932">
    <property type="component" value="Plasmid unnamed5"/>
</dbReference>
<dbReference type="InterPro" id="IPR036390">
    <property type="entry name" value="WH_DNA-bd_sf"/>
</dbReference>
<dbReference type="EMBL" id="CP020748">
    <property type="protein sequence ID" value="ARJ25940.1"/>
    <property type="molecule type" value="Genomic_DNA"/>
</dbReference>
<evidence type="ECO:0000313" key="1">
    <source>
        <dbReference type="EMBL" id="ARJ25940.1"/>
    </source>
</evidence>
<dbReference type="AlphaFoldDB" id="A0A1W6AJC9"/>
<name>A0A1W6AJC9_BACMY</name>
<evidence type="ECO:0008006" key="3">
    <source>
        <dbReference type="Google" id="ProtNLM"/>
    </source>
</evidence>
<reference evidence="1 2" key="1">
    <citation type="submission" date="2017-04" db="EMBL/GenBank/DDBJ databases">
        <title>The Characteristic of a Fine Plant Growth-Promoting Rhizobacteria Bacillus mycoides Gnyt1 and its Whole Genome Sequencing Analysis.</title>
        <authorList>
            <person name="Li J.H."/>
            <person name="Yao T."/>
        </authorList>
    </citation>
    <scope>NUCLEOTIDE SEQUENCE [LARGE SCALE GENOMIC DNA]</scope>
    <source>
        <strain evidence="1 2">Gnyt1</strain>
        <plasmid evidence="2">Plasmid unnamed5</plasmid>
    </source>
</reference>
<protein>
    <recommendedName>
        <fullName evidence="3">HNH endonuclease</fullName>
    </recommendedName>
</protein>
<gene>
    <name evidence="1" type="ORF">B7492_33440</name>
</gene>
<evidence type="ECO:0000313" key="2">
    <source>
        <dbReference type="Proteomes" id="UP000192932"/>
    </source>
</evidence>
<dbReference type="RefSeq" id="WP_085313626.1">
    <property type="nucleotide sequence ID" value="NZ_CP020748.1"/>
</dbReference>
<keyword evidence="1" id="KW-0614">Plasmid</keyword>
<organism evidence="1 2">
    <name type="scientific">Bacillus mycoides</name>
    <dbReference type="NCBI Taxonomy" id="1405"/>
    <lineage>
        <taxon>Bacteria</taxon>
        <taxon>Bacillati</taxon>
        <taxon>Bacillota</taxon>
        <taxon>Bacilli</taxon>
        <taxon>Bacillales</taxon>
        <taxon>Bacillaceae</taxon>
        <taxon>Bacillus</taxon>
        <taxon>Bacillus cereus group</taxon>
    </lineage>
</organism>